<dbReference type="NCBIfam" id="NF004226">
    <property type="entry name" value="PRK05673.1"/>
    <property type="match status" value="1"/>
</dbReference>
<keyword evidence="4" id="KW-0235">DNA replication</keyword>
<evidence type="ECO:0000256" key="4">
    <source>
        <dbReference type="ARBA" id="ARBA00022705"/>
    </source>
</evidence>
<feature type="domain" description="Polymerase/histidinol phosphatase N-terminal" evidence="7">
    <location>
        <begin position="7"/>
        <end position="74"/>
    </location>
</feature>
<evidence type="ECO:0000256" key="2">
    <source>
        <dbReference type="ARBA" id="ARBA00022679"/>
    </source>
</evidence>
<evidence type="ECO:0000256" key="1">
    <source>
        <dbReference type="ARBA" id="ARBA00012417"/>
    </source>
</evidence>
<dbReference type="Pfam" id="PF20914">
    <property type="entry name" value="DNA_pol_IIIA_C"/>
    <property type="match status" value="1"/>
</dbReference>
<dbReference type="NCBIfam" id="NF005298">
    <property type="entry name" value="PRK06826.1"/>
    <property type="match status" value="1"/>
</dbReference>
<dbReference type="SUPFAM" id="SSF89550">
    <property type="entry name" value="PHP domain-like"/>
    <property type="match status" value="1"/>
</dbReference>
<dbReference type="InterPro" id="IPR011708">
    <property type="entry name" value="DNA_pol3_alpha_NTPase_dom"/>
</dbReference>
<reference evidence="8 9" key="1">
    <citation type="submission" date="2023-07" db="EMBL/GenBank/DDBJ databases">
        <title>Genomic Encyclopedia of Type Strains, Phase IV (KMG-IV): sequencing the most valuable type-strain genomes for metagenomic binning, comparative biology and taxonomic classification.</title>
        <authorList>
            <person name="Goeker M."/>
        </authorList>
    </citation>
    <scope>NUCLEOTIDE SEQUENCE [LARGE SCALE GENOMIC DNA]</scope>
    <source>
        <strain evidence="8 9">DSM 17740</strain>
    </source>
</reference>
<dbReference type="InterPro" id="IPR004805">
    <property type="entry name" value="DnaE2/DnaE/PolC"/>
</dbReference>
<organism evidence="8 9">
    <name type="scientific">Caldalkalibacillus uzonensis</name>
    <dbReference type="NCBI Taxonomy" id="353224"/>
    <lineage>
        <taxon>Bacteria</taxon>
        <taxon>Bacillati</taxon>
        <taxon>Bacillota</taxon>
        <taxon>Bacilli</taxon>
        <taxon>Bacillales</taxon>
        <taxon>Bacillaceae</taxon>
        <taxon>Caldalkalibacillus</taxon>
    </lineage>
</organism>
<dbReference type="Pfam" id="PF02811">
    <property type="entry name" value="PHP"/>
    <property type="match status" value="1"/>
</dbReference>
<evidence type="ECO:0000259" key="7">
    <source>
        <dbReference type="SMART" id="SM00481"/>
    </source>
</evidence>
<dbReference type="InterPro" id="IPR016195">
    <property type="entry name" value="Pol/histidinol_Pase-like"/>
</dbReference>
<evidence type="ECO:0000313" key="8">
    <source>
        <dbReference type="EMBL" id="MDQ0337862.1"/>
    </source>
</evidence>
<proteinExistence type="predicted"/>
<dbReference type="Gene3D" id="3.20.20.140">
    <property type="entry name" value="Metal-dependent hydrolases"/>
    <property type="match status" value="1"/>
</dbReference>
<dbReference type="NCBIfam" id="TIGR00594">
    <property type="entry name" value="polc"/>
    <property type="match status" value="1"/>
</dbReference>
<dbReference type="InterPro" id="IPR041931">
    <property type="entry name" value="DNA_pol3_alpha_thumb_dom"/>
</dbReference>
<dbReference type="InterPro" id="IPR048472">
    <property type="entry name" value="DNA_pol_IIIA_C"/>
</dbReference>
<keyword evidence="3 8" id="KW-0548">Nucleotidyltransferase</keyword>
<dbReference type="CDD" id="cd04485">
    <property type="entry name" value="DnaE_OBF"/>
    <property type="match status" value="1"/>
</dbReference>
<dbReference type="InterPro" id="IPR029460">
    <property type="entry name" value="DNAPol_HHH"/>
</dbReference>
<evidence type="ECO:0000256" key="6">
    <source>
        <dbReference type="ARBA" id="ARBA00049244"/>
    </source>
</evidence>
<dbReference type="Gene3D" id="1.10.10.1600">
    <property type="entry name" value="Bacterial DNA polymerase III alpha subunit, thumb domain"/>
    <property type="match status" value="1"/>
</dbReference>
<dbReference type="EMBL" id="JAUSUQ010000002">
    <property type="protein sequence ID" value="MDQ0337862.1"/>
    <property type="molecule type" value="Genomic_DNA"/>
</dbReference>
<comment type="caution">
    <text evidence="8">The sequence shown here is derived from an EMBL/GenBank/DDBJ whole genome shotgun (WGS) entry which is preliminary data.</text>
</comment>
<dbReference type="PANTHER" id="PTHR32294:SF0">
    <property type="entry name" value="DNA POLYMERASE III SUBUNIT ALPHA"/>
    <property type="match status" value="1"/>
</dbReference>
<keyword evidence="5" id="KW-0239">DNA-directed DNA polymerase</keyword>
<evidence type="ECO:0000256" key="5">
    <source>
        <dbReference type="ARBA" id="ARBA00022932"/>
    </source>
</evidence>
<name>A0ABU0CS55_9BACI</name>
<dbReference type="Proteomes" id="UP001232445">
    <property type="component" value="Unassembled WGS sequence"/>
</dbReference>
<comment type="catalytic activity">
    <reaction evidence="6">
        <text>DNA(n) + a 2'-deoxyribonucleoside 5'-triphosphate = DNA(n+1) + diphosphate</text>
        <dbReference type="Rhea" id="RHEA:22508"/>
        <dbReference type="Rhea" id="RHEA-COMP:17339"/>
        <dbReference type="Rhea" id="RHEA-COMP:17340"/>
        <dbReference type="ChEBI" id="CHEBI:33019"/>
        <dbReference type="ChEBI" id="CHEBI:61560"/>
        <dbReference type="ChEBI" id="CHEBI:173112"/>
        <dbReference type="EC" id="2.7.7.7"/>
    </reaction>
</comment>
<dbReference type="SMART" id="SM00481">
    <property type="entry name" value="POLIIIAc"/>
    <property type="match status" value="1"/>
</dbReference>
<dbReference type="InterPro" id="IPR004013">
    <property type="entry name" value="PHP_dom"/>
</dbReference>
<dbReference type="CDD" id="cd12113">
    <property type="entry name" value="PHP_PolIIIA_DnaE3"/>
    <property type="match status" value="1"/>
</dbReference>
<dbReference type="EC" id="2.7.7.7" evidence="1"/>
<keyword evidence="2 8" id="KW-0808">Transferase</keyword>
<sequence length="1157" mass="131175">MQQTDFVHLHVHSEYSLLDGASRITELVQETKRLGMKAVALTDHGVMYGTIPFYQACRAEGIKPIIGVEAYVTNKPLEEKVKKGEQHLYHLVLLAETYEGYQNLMKLTTKAHLDGFYYKPRVTKEWLREHHRGLICLSGCLGGELAQALLADDWQRARAIAEEHLDIFGANNYFIELQDHGIAEEKKVNPRLIRLAEELNIPLVVTNDVHYTRAEDAVPHDCLLCIGTGKKMQDEERLKFDSAQFYLKSPGEMARLFPHLPQAYANTLRIAERCQVEIPLGQEILPSFPVPQGMTAMDFLRQKCEEGLKERYEVITDEIRQRLDYELEVIGQMGYADYFLIVWDFMRFAHERGIITGPGRGSAAGSLVAYVLKITNVDPIKYNLLFERFLNPERVTMPDIDIDFSDQRRDEVLHYVAEKYGKDRVAQIITFGTLGARACIRDVGRVLGLPVPLVDRVAKCIPAGPGMTLDKALASSAELREMSEQDEQVRQLIAMARPLEGLARHTSIHAAGVVISEKPLTHYVPLQEGQDGIPLTQYPMEDLEALGLLKMDLLGLRNLSLMEEILRIINHGRTEDERLTLDDIPFDDEATFRLLSEGDTAGVFQLESDGMRSVLKRLKPTTFEDIIAVLALYRPGPMENISLFIKAKHGETKIQYPHPDLEPILKDTYGIIVYQEQIMQIASKMAGFSLGEADLLRRAVGKKKRDILEKEREHFVEGCLAQGYERQVAEHVYDLIVRFADYGFNRSHSAAYAVIAYQLAYLKAHYPVAFLASLISMNIGSAEKVGDYLHQAAKRNIKVLPPSVLHSEAGVTVESGHIRLGLSVIKHVGAAAIREIKRARQEGPFKNVLDFCQRIDLRICNRRVIESLIMAGALDELGMHRAQVLANLDDMLDMAERAQGLKASDQLFFFADELPDDYKWHDTTPFSPLEQLKYEKEVLGFYLSGHPLDAYREQVKRYGIIPIPQLLQTKAGEQVRTMGYVHRVKRITTKKGDAMAFVQLEDQGVELDTVVFPQVFGGHPGLYREDNLLLVEGKLEEREDRKQLVINRALDLTQLKAQEGVQAAPQQSDDCQLFIKITPVAEQSGKLKEMEVVLRQYRGETPVYLYYESRRKTIRLGDSYQVQINDTLLKRLKTLLNDPHAVKVTKRSDAASFRSRC</sequence>
<accession>A0ABU0CS55</accession>
<dbReference type="RefSeq" id="WP_307335322.1">
    <property type="nucleotide sequence ID" value="NZ_JAUSUQ010000002.1"/>
</dbReference>
<evidence type="ECO:0000256" key="3">
    <source>
        <dbReference type="ARBA" id="ARBA00022695"/>
    </source>
</evidence>
<dbReference type="GO" id="GO:0003887">
    <property type="term" value="F:DNA-directed DNA polymerase activity"/>
    <property type="evidence" value="ECO:0007669"/>
    <property type="project" value="UniProtKB-EC"/>
</dbReference>
<gene>
    <name evidence="8" type="ORF">J2S00_000645</name>
</gene>
<dbReference type="Pfam" id="PF17657">
    <property type="entry name" value="DNA_pol3_finger"/>
    <property type="match status" value="1"/>
</dbReference>
<dbReference type="Gene3D" id="1.10.150.870">
    <property type="match status" value="1"/>
</dbReference>
<keyword evidence="9" id="KW-1185">Reference proteome</keyword>
<dbReference type="InterPro" id="IPR040982">
    <property type="entry name" value="DNA_pol3_finger"/>
</dbReference>
<dbReference type="Pfam" id="PF14579">
    <property type="entry name" value="HHH_6"/>
    <property type="match status" value="1"/>
</dbReference>
<evidence type="ECO:0000313" key="9">
    <source>
        <dbReference type="Proteomes" id="UP001232445"/>
    </source>
</evidence>
<dbReference type="Pfam" id="PF07733">
    <property type="entry name" value="DNA_pol3_alpha"/>
    <property type="match status" value="1"/>
</dbReference>
<dbReference type="InterPro" id="IPR003141">
    <property type="entry name" value="Pol/His_phosphatase_N"/>
</dbReference>
<dbReference type="PANTHER" id="PTHR32294">
    <property type="entry name" value="DNA POLYMERASE III SUBUNIT ALPHA"/>
    <property type="match status" value="1"/>
</dbReference>
<protein>
    <recommendedName>
        <fullName evidence="1">DNA-directed DNA polymerase</fullName>
        <ecNumber evidence="1">2.7.7.7</ecNumber>
    </recommendedName>
</protein>